<sequence>MSSWLPWSSSSSPSPLPERTTPQPSPSPEPASSPSPSSVPAPLAFALGALSSTLAALAYARYFRRLPTGEWVTPDVFARRRWIAGVVTSVGDADNFRLYHTPGAGWRWALKFRRVPTASKDLRNQTIHIRMAGIDAPEAAHFGRPAQPYAAEALAWLKAKLEGRRVYCQLVRRDQYGRIVAHVVLPPRLLPLSRARPVQLEMLAAGWVTTYEQAGAEYGHWGLAEFKRVEAEARAARRGIWKTGALAETPAEYKRRYASSPPPPASGGDPERGPRKLGRFKRFWPAVRMGKTGADGGRGAPLRESVKAGSAWRENGVFLGVVRAMRVPGHV</sequence>
<reference evidence="10 11" key="1">
    <citation type="journal article" date="2012" name="Science">
        <title>The Paleozoic origin of enzymatic lignin decomposition reconstructed from 31 fungal genomes.</title>
        <authorList>
            <person name="Floudas D."/>
            <person name="Binder M."/>
            <person name="Riley R."/>
            <person name="Barry K."/>
            <person name="Blanchette R.A."/>
            <person name="Henrissat B."/>
            <person name="Martinez A.T."/>
            <person name="Otillar R."/>
            <person name="Spatafora J.W."/>
            <person name="Yadav J.S."/>
            <person name="Aerts A."/>
            <person name="Benoit I."/>
            <person name="Boyd A."/>
            <person name="Carlson A."/>
            <person name="Copeland A."/>
            <person name="Coutinho P.M."/>
            <person name="de Vries R.P."/>
            <person name="Ferreira P."/>
            <person name="Findley K."/>
            <person name="Foster B."/>
            <person name="Gaskell J."/>
            <person name="Glotzer D."/>
            <person name="Gorecki P."/>
            <person name="Heitman J."/>
            <person name="Hesse C."/>
            <person name="Hori C."/>
            <person name="Igarashi K."/>
            <person name="Jurgens J.A."/>
            <person name="Kallen N."/>
            <person name="Kersten P."/>
            <person name="Kohler A."/>
            <person name="Kuees U."/>
            <person name="Kumar T.K.A."/>
            <person name="Kuo A."/>
            <person name="LaButti K."/>
            <person name="Larrondo L.F."/>
            <person name="Lindquist E."/>
            <person name="Ling A."/>
            <person name="Lombard V."/>
            <person name="Lucas S."/>
            <person name="Lundell T."/>
            <person name="Martin R."/>
            <person name="McLaughlin D.J."/>
            <person name="Morgenstern I."/>
            <person name="Morin E."/>
            <person name="Murat C."/>
            <person name="Nagy L.G."/>
            <person name="Nolan M."/>
            <person name="Ohm R.A."/>
            <person name="Patyshakuliyeva A."/>
            <person name="Rokas A."/>
            <person name="Ruiz-Duenas F.J."/>
            <person name="Sabat G."/>
            <person name="Salamov A."/>
            <person name="Samejima M."/>
            <person name="Schmutz J."/>
            <person name="Slot J.C."/>
            <person name="St John F."/>
            <person name="Stenlid J."/>
            <person name="Sun H."/>
            <person name="Sun S."/>
            <person name="Syed K."/>
            <person name="Tsang A."/>
            <person name="Wiebenga A."/>
            <person name="Young D."/>
            <person name="Pisabarro A."/>
            <person name="Eastwood D.C."/>
            <person name="Martin F."/>
            <person name="Cullen D."/>
            <person name="Grigoriev I.V."/>
            <person name="Hibbett D.S."/>
        </authorList>
    </citation>
    <scope>NUCLEOTIDE SEQUENCE [LARGE SCALE GENOMIC DNA]</scope>
    <source>
        <strain evidence="10 11">ATCC 11539</strain>
    </source>
</reference>
<accession>S7R657</accession>
<evidence type="ECO:0000256" key="7">
    <source>
        <dbReference type="ARBA" id="ARBA00022837"/>
    </source>
</evidence>
<dbReference type="GeneID" id="19304841"/>
<dbReference type="GO" id="GO:0005739">
    <property type="term" value="C:mitochondrion"/>
    <property type="evidence" value="ECO:0007669"/>
    <property type="project" value="UniProtKB-SubCell"/>
</dbReference>
<dbReference type="Pfam" id="PF00565">
    <property type="entry name" value="SNase"/>
    <property type="match status" value="1"/>
</dbReference>
<dbReference type="InterPro" id="IPR016071">
    <property type="entry name" value="Staphylococal_nuclease_OB-fold"/>
</dbReference>
<comment type="similarity">
    <text evidence="3">Belongs to the LCL3 family.</text>
</comment>
<dbReference type="PROSITE" id="PS50830">
    <property type="entry name" value="TNASE_3"/>
    <property type="match status" value="1"/>
</dbReference>
<dbReference type="GO" id="GO:0016787">
    <property type="term" value="F:hydrolase activity"/>
    <property type="evidence" value="ECO:0007669"/>
    <property type="project" value="UniProtKB-KW"/>
</dbReference>
<dbReference type="PANTHER" id="PTHR12302">
    <property type="entry name" value="EBNA2 BINDING PROTEIN P100"/>
    <property type="match status" value="1"/>
</dbReference>
<proteinExistence type="inferred from homology"/>
<evidence type="ECO:0000313" key="10">
    <source>
        <dbReference type="EMBL" id="EPQ49870.1"/>
    </source>
</evidence>
<feature type="region of interest" description="Disordered" evidence="8">
    <location>
        <begin position="252"/>
        <end position="277"/>
    </location>
</feature>
<dbReference type="GO" id="GO:0004519">
    <property type="term" value="F:endonuclease activity"/>
    <property type="evidence" value="ECO:0007669"/>
    <property type="project" value="UniProtKB-KW"/>
</dbReference>
<dbReference type="Gene3D" id="2.40.50.90">
    <property type="match status" value="1"/>
</dbReference>
<evidence type="ECO:0000313" key="11">
    <source>
        <dbReference type="Proteomes" id="UP000030669"/>
    </source>
</evidence>
<feature type="compositionally biased region" description="Low complexity" evidence="8">
    <location>
        <begin position="1"/>
        <end position="13"/>
    </location>
</feature>
<protein>
    <submittedName>
        <fullName evidence="10">Nuclease</fullName>
    </submittedName>
</protein>
<dbReference type="AlphaFoldDB" id="S7R657"/>
<comment type="subcellular location">
    <subcellularLocation>
        <location evidence="1">Membrane</location>
        <topology evidence="1">Single-pass membrane protein</topology>
    </subcellularLocation>
    <subcellularLocation>
        <location evidence="2">Mitochondrion</location>
    </subcellularLocation>
</comment>
<name>S7R657_GLOTA</name>
<dbReference type="eggNOG" id="ENOG502S1U4">
    <property type="taxonomic scope" value="Eukaryota"/>
</dbReference>
<dbReference type="OrthoDB" id="430293at2759"/>
<feature type="region of interest" description="Disordered" evidence="8">
    <location>
        <begin position="1"/>
        <end position="38"/>
    </location>
</feature>
<evidence type="ECO:0000256" key="8">
    <source>
        <dbReference type="SAM" id="MobiDB-lite"/>
    </source>
</evidence>
<dbReference type="KEGG" id="gtr:GLOTRDRAFT_141656"/>
<evidence type="ECO:0000259" key="9">
    <source>
        <dbReference type="PROSITE" id="PS50830"/>
    </source>
</evidence>
<evidence type="ECO:0000256" key="3">
    <source>
        <dbReference type="ARBA" id="ARBA00005435"/>
    </source>
</evidence>
<keyword evidence="11" id="KW-1185">Reference proteome</keyword>
<feature type="compositionally biased region" description="Pro residues" evidence="8">
    <location>
        <begin position="23"/>
        <end position="38"/>
    </location>
</feature>
<evidence type="ECO:0000256" key="6">
    <source>
        <dbReference type="ARBA" id="ARBA00022801"/>
    </source>
</evidence>
<evidence type="ECO:0000256" key="5">
    <source>
        <dbReference type="ARBA" id="ARBA00022759"/>
    </source>
</evidence>
<dbReference type="InterPro" id="IPR035437">
    <property type="entry name" value="SNase_OB-fold_sf"/>
</dbReference>
<dbReference type="RefSeq" id="XP_007871674.1">
    <property type="nucleotide sequence ID" value="XM_007873483.1"/>
</dbReference>
<dbReference type="PANTHER" id="PTHR12302:SF3">
    <property type="entry name" value="SERINE_THREONINE-PROTEIN KINASE 31"/>
    <property type="match status" value="1"/>
</dbReference>
<keyword evidence="4" id="KW-0540">Nuclease</keyword>
<dbReference type="EMBL" id="KB469540">
    <property type="protein sequence ID" value="EPQ49870.1"/>
    <property type="molecule type" value="Genomic_DNA"/>
</dbReference>
<keyword evidence="5" id="KW-0255">Endonuclease</keyword>
<evidence type="ECO:0000256" key="1">
    <source>
        <dbReference type="ARBA" id="ARBA00004167"/>
    </source>
</evidence>
<gene>
    <name evidence="10" type="ORF">GLOTRDRAFT_141656</name>
</gene>
<evidence type="ECO:0000256" key="2">
    <source>
        <dbReference type="ARBA" id="ARBA00004173"/>
    </source>
</evidence>
<keyword evidence="7" id="KW-0106">Calcium</keyword>
<dbReference type="HOGENOM" id="CLU_046484_0_1_1"/>
<dbReference type="Proteomes" id="UP000030669">
    <property type="component" value="Unassembled WGS sequence"/>
</dbReference>
<evidence type="ECO:0000256" key="4">
    <source>
        <dbReference type="ARBA" id="ARBA00022722"/>
    </source>
</evidence>
<dbReference type="STRING" id="670483.S7R657"/>
<feature type="domain" description="TNase-like" evidence="9">
    <location>
        <begin position="81"/>
        <end position="243"/>
    </location>
</feature>
<organism evidence="10 11">
    <name type="scientific">Gloeophyllum trabeum (strain ATCC 11539 / FP-39264 / Madison 617)</name>
    <name type="common">Brown rot fungus</name>
    <dbReference type="NCBI Taxonomy" id="670483"/>
    <lineage>
        <taxon>Eukaryota</taxon>
        <taxon>Fungi</taxon>
        <taxon>Dikarya</taxon>
        <taxon>Basidiomycota</taxon>
        <taxon>Agaricomycotina</taxon>
        <taxon>Agaricomycetes</taxon>
        <taxon>Gloeophyllales</taxon>
        <taxon>Gloeophyllaceae</taxon>
        <taxon>Gloeophyllum</taxon>
    </lineage>
</organism>
<dbReference type="SMART" id="SM00318">
    <property type="entry name" value="SNc"/>
    <property type="match status" value="1"/>
</dbReference>
<dbReference type="GO" id="GO:0016020">
    <property type="term" value="C:membrane"/>
    <property type="evidence" value="ECO:0007669"/>
    <property type="project" value="UniProtKB-SubCell"/>
</dbReference>
<dbReference type="SUPFAM" id="SSF50199">
    <property type="entry name" value="Staphylococcal nuclease"/>
    <property type="match status" value="1"/>
</dbReference>
<keyword evidence="6" id="KW-0378">Hydrolase</keyword>
<dbReference type="OMA" id="IYHTPGG"/>